<feature type="domain" description="Dihydroneopterin aldolase/epimerase" evidence="8">
    <location>
        <begin position="6"/>
        <end position="117"/>
    </location>
</feature>
<protein>
    <recommendedName>
        <fullName evidence="4">dihydroneopterin aldolase</fullName>
        <ecNumber evidence="4">4.1.2.25</ecNumber>
    </recommendedName>
    <alternativeName>
        <fullName evidence="7">7,8-dihydroneopterin aldolase</fullName>
    </alternativeName>
</protein>
<evidence type="ECO:0000256" key="5">
    <source>
        <dbReference type="ARBA" id="ARBA00022909"/>
    </source>
</evidence>
<dbReference type="SMART" id="SM00905">
    <property type="entry name" value="FolB"/>
    <property type="match status" value="1"/>
</dbReference>
<dbReference type="SUPFAM" id="SSF55620">
    <property type="entry name" value="Tetrahydrobiopterin biosynthesis enzymes-like"/>
    <property type="match status" value="1"/>
</dbReference>
<dbReference type="GO" id="GO:0004150">
    <property type="term" value="F:dihydroneopterin aldolase activity"/>
    <property type="evidence" value="ECO:0007669"/>
    <property type="project" value="UniProtKB-EC"/>
</dbReference>
<keyword evidence="6" id="KW-0456">Lyase</keyword>
<comment type="similarity">
    <text evidence="3">Belongs to the DHNA family.</text>
</comment>
<dbReference type="GO" id="GO:0046656">
    <property type="term" value="P:folic acid biosynthetic process"/>
    <property type="evidence" value="ECO:0007669"/>
    <property type="project" value="UniProtKB-KW"/>
</dbReference>
<evidence type="ECO:0000256" key="2">
    <source>
        <dbReference type="ARBA" id="ARBA00005013"/>
    </source>
</evidence>
<dbReference type="InterPro" id="IPR043133">
    <property type="entry name" value="GTP-CH-I_C/QueF"/>
</dbReference>
<keyword evidence="10" id="KW-1185">Reference proteome</keyword>
<proteinExistence type="inferred from homology"/>
<keyword evidence="5" id="KW-0289">Folate biosynthesis</keyword>
<comment type="pathway">
    <text evidence="2">Cofactor biosynthesis; tetrahydrofolate biosynthesis; 2-amino-4-hydroxy-6-hydroxymethyl-7,8-dihydropteridine diphosphate from 7,8-dihydroneopterin triphosphate: step 3/4.</text>
</comment>
<evidence type="ECO:0000256" key="3">
    <source>
        <dbReference type="ARBA" id="ARBA00005708"/>
    </source>
</evidence>
<dbReference type="OrthoDB" id="8521219at2"/>
<dbReference type="EC" id="4.1.2.25" evidence="4"/>
<dbReference type="InterPro" id="IPR006157">
    <property type="entry name" value="FolB_dom"/>
</dbReference>
<dbReference type="EMBL" id="LBNE01000006">
    <property type="protein sequence ID" value="KKO71624.1"/>
    <property type="molecule type" value="Genomic_DNA"/>
</dbReference>
<evidence type="ECO:0000256" key="7">
    <source>
        <dbReference type="ARBA" id="ARBA00032903"/>
    </source>
</evidence>
<evidence type="ECO:0000313" key="10">
    <source>
        <dbReference type="Proteomes" id="UP000078084"/>
    </source>
</evidence>
<dbReference type="Proteomes" id="UP000078084">
    <property type="component" value="Unassembled WGS sequence"/>
</dbReference>
<evidence type="ECO:0000256" key="6">
    <source>
        <dbReference type="ARBA" id="ARBA00023239"/>
    </source>
</evidence>
<dbReference type="AlphaFoldDB" id="A0A171KRV7"/>
<dbReference type="PANTHER" id="PTHR42844:SF1">
    <property type="entry name" value="DIHYDRONEOPTERIN ALDOLASE 1-RELATED"/>
    <property type="match status" value="1"/>
</dbReference>
<dbReference type="Gene3D" id="3.30.1130.10">
    <property type="match status" value="1"/>
</dbReference>
<dbReference type="InterPro" id="IPR006156">
    <property type="entry name" value="Dihydroneopterin_aldolase"/>
</dbReference>
<evidence type="ECO:0000259" key="8">
    <source>
        <dbReference type="SMART" id="SM00905"/>
    </source>
</evidence>
<evidence type="ECO:0000256" key="4">
    <source>
        <dbReference type="ARBA" id="ARBA00013043"/>
    </source>
</evidence>
<dbReference type="NCBIfam" id="TIGR00526">
    <property type="entry name" value="folB_dom"/>
    <property type="match status" value="1"/>
</dbReference>
<organism evidence="9 10">
    <name type="scientific">Kerstersia gyiorum</name>
    <dbReference type="NCBI Taxonomy" id="206506"/>
    <lineage>
        <taxon>Bacteria</taxon>
        <taxon>Pseudomonadati</taxon>
        <taxon>Pseudomonadota</taxon>
        <taxon>Betaproteobacteria</taxon>
        <taxon>Burkholderiales</taxon>
        <taxon>Alcaligenaceae</taxon>
        <taxon>Kerstersia</taxon>
    </lineage>
</organism>
<comment type="caution">
    <text evidence="9">The sequence shown here is derived from an EMBL/GenBank/DDBJ whole genome shotgun (WGS) entry which is preliminary data.</text>
</comment>
<dbReference type="Pfam" id="PF02152">
    <property type="entry name" value="FolB"/>
    <property type="match status" value="1"/>
</dbReference>
<comment type="catalytic activity">
    <reaction evidence="1">
        <text>7,8-dihydroneopterin = 6-hydroxymethyl-7,8-dihydropterin + glycolaldehyde</text>
        <dbReference type="Rhea" id="RHEA:10540"/>
        <dbReference type="ChEBI" id="CHEBI:17001"/>
        <dbReference type="ChEBI" id="CHEBI:17071"/>
        <dbReference type="ChEBI" id="CHEBI:44841"/>
        <dbReference type="EC" id="4.1.2.25"/>
    </reaction>
</comment>
<dbReference type="PANTHER" id="PTHR42844">
    <property type="entry name" value="DIHYDRONEOPTERIN ALDOLASE 1-RELATED"/>
    <property type="match status" value="1"/>
</dbReference>
<dbReference type="GO" id="GO:0005737">
    <property type="term" value="C:cytoplasm"/>
    <property type="evidence" value="ECO:0007669"/>
    <property type="project" value="TreeGrafter"/>
</dbReference>
<evidence type="ECO:0000256" key="1">
    <source>
        <dbReference type="ARBA" id="ARBA00001353"/>
    </source>
</evidence>
<evidence type="ECO:0000313" key="9">
    <source>
        <dbReference type="EMBL" id="KKO71624.1"/>
    </source>
</evidence>
<reference evidence="9 10" key="1">
    <citation type="submission" date="2015-04" db="EMBL/GenBank/DDBJ databases">
        <title>Genome sequence of Kerstersia gyiorum CG1.</title>
        <authorList>
            <person name="Greninger A.L."/>
            <person name="Kozyreva V."/>
            <person name="Chaturvedi V."/>
        </authorList>
    </citation>
    <scope>NUCLEOTIDE SEQUENCE [LARGE SCALE GENOMIC DNA]</scope>
    <source>
        <strain evidence="9 10">CG1</strain>
    </source>
</reference>
<dbReference type="RefSeq" id="WP_068371415.1">
    <property type="nucleotide sequence ID" value="NZ_CP033936.1"/>
</dbReference>
<sequence length="123" mass="13992">MYLRRVFFSRLAVDANIGILAHELRTTQPLHIDAEFDVIIRQPVNDHDIRSVLDYRQLRDTIIAECTRGHVNLIETLCEKVGLRLLADFSDIQAVKLRISKPTVFSDCAAVGVEVTMDRNTTL</sequence>
<gene>
    <name evidence="9" type="ORF">AAV32_10555</name>
</gene>
<accession>A0A171KRV7</accession>
<name>A0A171KRV7_9BURK</name>
<dbReference type="STRING" id="206506.AAV32_10555"/>